<evidence type="ECO:0000313" key="7">
    <source>
        <dbReference type="EMBL" id="GMM47124.1"/>
    </source>
</evidence>
<dbReference type="SUPFAM" id="SSF81606">
    <property type="entry name" value="PP2C-like"/>
    <property type="match status" value="1"/>
</dbReference>
<dbReference type="InterPro" id="IPR003591">
    <property type="entry name" value="Leu-rich_rpt_typical-subtyp"/>
</dbReference>
<dbReference type="EMBL" id="BTGB01000005">
    <property type="protein sequence ID" value="GMM47124.1"/>
    <property type="molecule type" value="Genomic_DNA"/>
</dbReference>
<dbReference type="SUPFAM" id="SSF55073">
    <property type="entry name" value="Nucleotide cyclase"/>
    <property type="match status" value="1"/>
</dbReference>
<dbReference type="PROSITE" id="PS50125">
    <property type="entry name" value="GUANYLATE_CYCLASE_2"/>
    <property type="match status" value="1"/>
</dbReference>
<dbReference type="Pfam" id="PF00211">
    <property type="entry name" value="Guanylate_cyc"/>
    <property type="match status" value="1"/>
</dbReference>
<dbReference type="InterPro" id="IPR029787">
    <property type="entry name" value="Nucleotide_cyclase"/>
</dbReference>
<dbReference type="PANTHER" id="PTHR48051:SF1">
    <property type="entry name" value="RAS SUPPRESSOR PROTEIN 1"/>
    <property type="match status" value="1"/>
</dbReference>
<name>A0AAV5R6E0_PICKL</name>
<dbReference type="GO" id="GO:0005737">
    <property type="term" value="C:cytoplasm"/>
    <property type="evidence" value="ECO:0007669"/>
    <property type="project" value="TreeGrafter"/>
</dbReference>
<dbReference type="PANTHER" id="PTHR48051">
    <property type="match status" value="1"/>
</dbReference>
<dbReference type="Proteomes" id="UP001378960">
    <property type="component" value="Unassembled WGS sequence"/>
</dbReference>
<evidence type="ECO:0000259" key="5">
    <source>
        <dbReference type="PROSITE" id="PS50125"/>
    </source>
</evidence>
<gene>
    <name evidence="7" type="ORF">DAPK24_036990</name>
</gene>
<dbReference type="InterPro" id="IPR050216">
    <property type="entry name" value="LRR_domain-containing"/>
</dbReference>
<dbReference type="Pfam" id="PF00481">
    <property type="entry name" value="PP2C"/>
    <property type="match status" value="1"/>
</dbReference>
<dbReference type="GO" id="GO:0046872">
    <property type="term" value="F:metal ion binding"/>
    <property type="evidence" value="ECO:0007669"/>
    <property type="project" value="UniProtKB-KW"/>
</dbReference>
<dbReference type="SMART" id="SM00332">
    <property type="entry name" value="PP2Cc"/>
    <property type="match status" value="1"/>
</dbReference>
<feature type="region of interest" description="Disordered" evidence="4">
    <location>
        <begin position="1"/>
        <end position="184"/>
    </location>
</feature>
<keyword evidence="8" id="KW-1185">Reference proteome</keyword>
<feature type="compositionally biased region" description="Low complexity" evidence="4">
    <location>
        <begin position="49"/>
        <end position="63"/>
    </location>
</feature>
<feature type="compositionally biased region" description="Polar residues" evidence="4">
    <location>
        <begin position="1"/>
        <end position="17"/>
    </location>
</feature>
<dbReference type="Pfam" id="PF21187">
    <property type="entry name" value="CYAA_C"/>
    <property type="match status" value="1"/>
</dbReference>
<dbReference type="CDD" id="cd07302">
    <property type="entry name" value="CHD"/>
    <property type="match status" value="1"/>
</dbReference>
<feature type="compositionally biased region" description="Low complexity" evidence="4">
    <location>
        <begin position="72"/>
        <end position="93"/>
    </location>
</feature>
<dbReference type="InterPro" id="IPR032675">
    <property type="entry name" value="LRR_dom_sf"/>
</dbReference>
<organism evidence="7 8">
    <name type="scientific">Pichia kluyveri</name>
    <name type="common">Yeast</name>
    <dbReference type="NCBI Taxonomy" id="36015"/>
    <lineage>
        <taxon>Eukaryota</taxon>
        <taxon>Fungi</taxon>
        <taxon>Dikarya</taxon>
        <taxon>Ascomycota</taxon>
        <taxon>Saccharomycotina</taxon>
        <taxon>Pichiomycetes</taxon>
        <taxon>Pichiales</taxon>
        <taxon>Pichiaceae</taxon>
        <taxon>Pichia</taxon>
    </lineage>
</organism>
<dbReference type="Gene3D" id="3.60.40.10">
    <property type="entry name" value="PPM-type phosphatase domain"/>
    <property type="match status" value="1"/>
</dbReference>
<dbReference type="InterPro" id="IPR001611">
    <property type="entry name" value="Leu-rich_rpt"/>
</dbReference>
<keyword evidence="3" id="KW-0677">Repeat</keyword>
<feature type="compositionally biased region" description="Polar residues" evidence="4">
    <location>
        <begin position="101"/>
        <end position="130"/>
    </location>
</feature>
<dbReference type="Gene3D" id="3.30.70.1230">
    <property type="entry name" value="Nucleotide cyclase"/>
    <property type="match status" value="1"/>
</dbReference>
<dbReference type="PROSITE" id="PS51746">
    <property type="entry name" value="PPM_2"/>
    <property type="match status" value="1"/>
</dbReference>
<dbReference type="InterPro" id="IPR048580">
    <property type="entry name" value="CYAA_C"/>
</dbReference>
<feature type="region of interest" description="Disordered" evidence="4">
    <location>
        <begin position="358"/>
        <end position="476"/>
    </location>
</feature>
<feature type="compositionally biased region" description="Polar residues" evidence="4">
    <location>
        <begin position="30"/>
        <end position="48"/>
    </location>
</feature>
<dbReference type="InterPro" id="IPR001932">
    <property type="entry name" value="PPM-type_phosphatase-like_dom"/>
</dbReference>
<dbReference type="SMART" id="SM00044">
    <property type="entry name" value="CYCc"/>
    <property type="match status" value="1"/>
</dbReference>
<dbReference type="GO" id="GO:0035556">
    <property type="term" value="P:intracellular signal transduction"/>
    <property type="evidence" value="ECO:0007669"/>
    <property type="project" value="InterPro"/>
</dbReference>
<sequence length="1932" mass="216061">MSNPSHYSDNMKPQFNSKYMEEQGNETIYADSSSSSDKTKQGRQNSDGSNSSTSPSSSRNPSRFTNAIGKLSYSSDNNSSNNINTDNSSTNSNLPDRGIPLTTNTSSGSEKGRNPSETSVKTSKSYSNFLSLDRSSKSGKKTSKRANLLNRFLPSRRESETHKSLEFNINNNPPMEKDKKSSSLPAQAAQIFTMDHGKNRATSTSSVKARKPSEKGVSIQPLSQYRNSVHSSEKKKSVGSIHFPHGHFDGHLHHNNDNHHTESFSGSNGSSSSRKPSSPLLMSTPMSATNSFARSYGISLIDEDTSNDLSAITNAHAMSRVGSVTSIPMTSNDEKTFWRPPESWKVKIDELEQQEKNETQMSNLDSDISSSVSNEGSPVSNSNSNSKIPKSLSEITPRTLKSDSSVDLNGFDNNEGSNSSDLNKPSANSKSKSTNELNSSSKSAETIKPSMNNNKRLQAPVVTSSQMTKRGSNALQGSSKSSVRIFKGTKSSILSCTLESTCKNILDMLRRKRFLKAEEDHIMVLKCGGLTRTLALEEKPLKIQRKMLFLYGYTERDNLDFIERTDLSFLFKFIVEEKGVEVISEEKKRMINPQNVNLDNWNLQDIPNFLYAEPIITLNVSQNPSFEFTSDFMHDSRNLTSLSFTRSGSPTFPYAVIYAPRLANLDLEVNYIKSIPLEISILSTLVSLNIACNRISHLPDTFTMLHNLQTLNLGSNRLKTIPPQIFKLNNLRNLDLSYNSISTFPPEMANLKYLETLQIAGNKIHGDLPEFFENLQNLIKVDLRFNAITSIDSLKNSPKLEVIRATGNKISVFRSRAPTLFEVELNINPLTYVHFECDMKNLKLVDFSKGKLTSCSFTSKLIAVEKISLDYNHLTVLPDSISKMKSVQHFSVFKNNITSLPDSICKLQKLKVLDLHLNNIGRVNEKIWFLPSLEVLNLASNLLEVFPEPPDNLFNSYSTSMQLEKIKEVNTNSSNSDDSIEIITHDSDMGDTAIASEDELGEDEIINLQNNKLKHRRVSETLSFNMNDKDNLCLAFSLKELCLCDNKLSESVFPTLALFKNLACLNLSYNDFFDIPSGYLSSLKQLKNLYLSGNFLSSLPIEDLDDLENIKILHLNGNRFGTLPAELSKLKALDALDIGSNQLKYNIGNIPYDWNWCYNKNLKYLNFSGNKRLEIKPQHSVDEETGEKLDSFLTLKKLKMLGLMDVTITTDSVPDQSVGMRVRSTVSQLGKFGYGISDSLGLSDSLTTRDVVIEKFRGNPDEFLITIYDGINSTPNGGDKISKIIQETFEIHLIEELKTLGETVISSNDPKTVEDCLRGAFLTMNSEMSILINKDETSTFSSAAAHRTKTTDKLILEEDGLSGCSATIIYIRKDYVYVANVGDIMGILTKSDGEFNVITTKHEPYATKEYDRIRDSGGYVTTDGNLDGVSNVSRAVGFFKLMPHINAKPSIHKFKLTRNEEMIAICTNEVWKRISFELAADIIRQEKSNPIGAAEKLRDFAISYGSKDSKVTSVVLSLRQFTSKQKHYNASKPEDSTLRKLDDEIEPPIGDLAMVFTDIKNSTLLWDNYPAAMRSAIKVHNSIMRRQLRIIGGYEVKTEGDAFIVSFPTPTAALLWCYIVQTQLLTTGEWPAEIISSDQGFEVKDNEGNLIFRGLSVRMGIHWGTPVCEMDVITKRMDYFGPMVNRASRVSSVADGGQITLSTDFYNELNKVKKIHQLIKNNKIDVNKAYTYKSRGKDIENQMNQLDNIGIVLENIGAKKLKGLETPENLWVTFPKSLSSRLKMITKEDGKINNTIQSKLIVGGITTETVWLLRKIALRLEKINSFLCKQTVNNSRKGQYKIFSDGVQREAEAKMGNTFASAEPFMLLLLDHTITRIENCVTVLGTRQILGQDAQGKDTIQLLEVLSEMTKELALLRAQVEQNEDKKKIEEC</sequence>
<feature type="compositionally biased region" description="Low complexity" evidence="4">
    <location>
        <begin position="362"/>
        <end position="393"/>
    </location>
</feature>
<dbReference type="Pfam" id="PF23010">
    <property type="entry name" value="RA_3"/>
    <property type="match status" value="1"/>
</dbReference>
<evidence type="ECO:0000256" key="4">
    <source>
        <dbReference type="SAM" id="MobiDB-lite"/>
    </source>
</evidence>
<evidence type="ECO:0000256" key="1">
    <source>
        <dbReference type="ARBA" id="ARBA00022614"/>
    </source>
</evidence>
<evidence type="ECO:0000256" key="2">
    <source>
        <dbReference type="ARBA" id="ARBA00022723"/>
    </source>
</evidence>
<keyword evidence="1" id="KW-0433">Leucine-rich repeat</keyword>
<dbReference type="CDD" id="cd00143">
    <property type="entry name" value="PP2Cc"/>
    <property type="match status" value="1"/>
</dbReference>
<feature type="region of interest" description="Disordered" evidence="4">
    <location>
        <begin position="197"/>
        <end position="285"/>
    </location>
</feature>
<evidence type="ECO:0000313" key="8">
    <source>
        <dbReference type="Proteomes" id="UP001378960"/>
    </source>
</evidence>
<feature type="compositionally biased region" description="Basic and acidic residues" evidence="4">
    <location>
        <begin position="246"/>
        <end position="262"/>
    </location>
</feature>
<dbReference type="InterPro" id="IPR036457">
    <property type="entry name" value="PPM-type-like_dom_sf"/>
</dbReference>
<dbReference type="SUPFAM" id="SSF52058">
    <property type="entry name" value="L domain-like"/>
    <property type="match status" value="1"/>
</dbReference>
<accession>A0AAV5R6E0</accession>
<feature type="compositionally biased region" description="Basic and acidic residues" evidence="4">
    <location>
        <begin position="155"/>
        <end position="165"/>
    </location>
</feature>
<evidence type="ECO:0000256" key="3">
    <source>
        <dbReference type="ARBA" id="ARBA00022737"/>
    </source>
</evidence>
<dbReference type="SMART" id="SM00364">
    <property type="entry name" value="LRR_BAC"/>
    <property type="match status" value="8"/>
</dbReference>
<protein>
    <submittedName>
        <fullName evidence="7">Adenylate cyclase</fullName>
    </submittedName>
</protein>
<dbReference type="InterPro" id="IPR001054">
    <property type="entry name" value="A/G_cyclase"/>
</dbReference>
<dbReference type="Gene3D" id="3.80.10.10">
    <property type="entry name" value="Ribonuclease Inhibitor"/>
    <property type="match status" value="3"/>
</dbReference>
<dbReference type="InterPro" id="IPR055071">
    <property type="entry name" value="RA_PHLPP-like"/>
</dbReference>
<dbReference type="GO" id="GO:0009190">
    <property type="term" value="P:cyclic nucleotide biosynthetic process"/>
    <property type="evidence" value="ECO:0007669"/>
    <property type="project" value="InterPro"/>
</dbReference>
<feature type="domain" description="PPM-type phosphatase" evidence="6">
    <location>
        <begin position="1233"/>
        <end position="1518"/>
    </location>
</feature>
<comment type="caution">
    <text evidence="7">The sequence shown here is derived from an EMBL/GenBank/DDBJ whole genome shotgun (WGS) entry which is preliminary data.</text>
</comment>
<feature type="compositionally biased region" description="Polar residues" evidence="4">
    <location>
        <begin position="220"/>
        <end position="230"/>
    </location>
</feature>
<reference evidence="7 8" key="1">
    <citation type="journal article" date="2023" name="Elife">
        <title>Identification of key yeast species and microbe-microbe interactions impacting larval growth of Drosophila in the wild.</title>
        <authorList>
            <person name="Mure A."/>
            <person name="Sugiura Y."/>
            <person name="Maeda R."/>
            <person name="Honda K."/>
            <person name="Sakurai N."/>
            <person name="Takahashi Y."/>
            <person name="Watada M."/>
            <person name="Katoh T."/>
            <person name="Gotoh A."/>
            <person name="Gotoh Y."/>
            <person name="Taniguchi I."/>
            <person name="Nakamura K."/>
            <person name="Hayashi T."/>
            <person name="Katayama T."/>
            <person name="Uemura T."/>
            <person name="Hattori Y."/>
        </authorList>
    </citation>
    <scope>NUCLEOTIDE SEQUENCE [LARGE SCALE GENOMIC DNA]</scope>
    <source>
        <strain evidence="7 8">PK-24</strain>
    </source>
</reference>
<dbReference type="SMART" id="SM00369">
    <property type="entry name" value="LRR_TYP"/>
    <property type="match status" value="10"/>
</dbReference>
<evidence type="ECO:0000259" key="6">
    <source>
        <dbReference type="PROSITE" id="PS51746"/>
    </source>
</evidence>
<dbReference type="Pfam" id="PF13855">
    <property type="entry name" value="LRR_8"/>
    <property type="match status" value="3"/>
</dbReference>
<dbReference type="PROSITE" id="PS51450">
    <property type="entry name" value="LRR"/>
    <property type="match status" value="4"/>
</dbReference>
<dbReference type="SMART" id="SM00365">
    <property type="entry name" value="LRR_SD22"/>
    <property type="match status" value="4"/>
</dbReference>
<feature type="domain" description="Guanylate cyclase" evidence="5">
    <location>
        <begin position="1553"/>
        <end position="1691"/>
    </location>
</feature>
<keyword evidence="2" id="KW-0479">Metal-binding</keyword>
<feature type="compositionally biased region" description="Polar residues" evidence="4">
    <location>
        <begin position="402"/>
        <end position="476"/>
    </location>
</feature>
<feature type="compositionally biased region" description="Low complexity" evidence="4">
    <location>
        <begin position="263"/>
        <end position="285"/>
    </location>
</feature>
<proteinExistence type="predicted"/>